<comment type="caution">
    <text evidence="3">The sequence shown here is derived from an EMBL/GenBank/DDBJ whole genome shotgun (WGS) entry which is preliminary data.</text>
</comment>
<dbReference type="PROSITE" id="PS50405">
    <property type="entry name" value="GST_CTER"/>
    <property type="match status" value="1"/>
</dbReference>
<reference evidence="3 4" key="1">
    <citation type="submission" date="2017-03" db="EMBL/GenBank/DDBJ databases">
        <title>Genome analysis of strain PAMC 26510.</title>
        <authorList>
            <person name="Oh H.-M."/>
            <person name="Yang J.-A."/>
        </authorList>
    </citation>
    <scope>NUCLEOTIDE SEQUENCE [LARGE SCALE GENOMIC DNA]</scope>
    <source>
        <strain evidence="3 4">PAMC 26510</strain>
    </source>
</reference>
<dbReference type="Proteomes" id="UP000194546">
    <property type="component" value="Unassembled WGS sequence"/>
</dbReference>
<dbReference type="PROSITE" id="PS50404">
    <property type="entry name" value="GST_NTER"/>
    <property type="match status" value="1"/>
</dbReference>
<protein>
    <submittedName>
        <fullName evidence="3">Glutathione S-transferase</fullName>
    </submittedName>
</protein>
<gene>
    <name evidence="3" type="ORF">PAMC26510_33060</name>
</gene>
<dbReference type="EMBL" id="NBTY01000199">
    <property type="protein sequence ID" value="OTP66666.1"/>
    <property type="molecule type" value="Genomic_DNA"/>
</dbReference>
<dbReference type="Gene3D" id="1.20.1050.10">
    <property type="match status" value="1"/>
</dbReference>
<dbReference type="AlphaFoldDB" id="A0A242M650"/>
<dbReference type="InterPro" id="IPR004045">
    <property type="entry name" value="Glutathione_S-Trfase_N"/>
</dbReference>
<organism evidence="3 4">
    <name type="scientific">Caballeronia sordidicola</name>
    <name type="common">Burkholderia sordidicola</name>
    <dbReference type="NCBI Taxonomy" id="196367"/>
    <lineage>
        <taxon>Bacteria</taxon>
        <taxon>Pseudomonadati</taxon>
        <taxon>Pseudomonadota</taxon>
        <taxon>Betaproteobacteria</taxon>
        <taxon>Burkholderiales</taxon>
        <taxon>Burkholderiaceae</taxon>
        <taxon>Caballeronia</taxon>
    </lineage>
</organism>
<dbReference type="PANTHER" id="PTHR44051:SF19">
    <property type="entry name" value="DISULFIDE-BOND OXIDOREDUCTASE YFCG"/>
    <property type="match status" value="1"/>
</dbReference>
<proteinExistence type="predicted"/>
<evidence type="ECO:0000259" key="1">
    <source>
        <dbReference type="PROSITE" id="PS50404"/>
    </source>
</evidence>
<dbReference type="Pfam" id="PF13409">
    <property type="entry name" value="GST_N_2"/>
    <property type="match status" value="1"/>
</dbReference>
<dbReference type="InterPro" id="IPR036249">
    <property type="entry name" value="Thioredoxin-like_sf"/>
</dbReference>
<dbReference type="SFLD" id="SFLDG00358">
    <property type="entry name" value="Main_(cytGST)"/>
    <property type="match status" value="1"/>
</dbReference>
<dbReference type="Gene3D" id="3.40.30.10">
    <property type="entry name" value="Glutaredoxin"/>
    <property type="match status" value="1"/>
</dbReference>
<evidence type="ECO:0000313" key="4">
    <source>
        <dbReference type="Proteomes" id="UP000194546"/>
    </source>
</evidence>
<dbReference type="RefSeq" id="WP_061999185.1">
    <property type="nucleotide sequence ID" value="NZ_NBTY01000199.1"/>
</dbReference>
<accession>A0A242M650</accession>
<dbReference type="InterPro" id="IPR036282">
    <property type="entry name" value="Glutathione-S-Trfase_C_sf"/>
</dbReference>
<evidence type="ECO:0000259" key="2">
    <source>
        <dbReference type="PROSITE" id="PS50405"/>
    </source>
</evidence>
<evidence type="ECO:0000313" key="3">
    <source>
        <dbReference type="EMBL" id="OTP66666.1"/>
    </source>
</evidence>
<dbReference type="Pfam" id="PF13410">
    <property type="entry name" value="GST_C_2"/>
    <property type="match status" value="1"/>
</dbReference>
<dbReference type="PANTHER" id="PTHR44051">
    <property type="entry name" value="GLUTATHIONE S-TRANSFERASE-RELATED"/>
    <property type="match status" value="1"/>
</dbReference>
<name>A0A242M650_CABSO</name>
<keyword evidence="3" id="KW-0808">Transferase</keyword>
<dbReference type="SFLD" id="SFLDG01151">
    <property type="entry name" value="Main.2:_Nu-like"/>
    <property type="match status" value="1"/>
</dbReference>
<sequence length="235" mass="26468">MIRFYFHPTPNPAKVALFLEESGLAYEVIPIDTSKGEQHLPAFLSVNPNGKVPAIVDTDGPGGREARVFDSSAILLYLAEKTQRFAGTAADRPELLSWLFFISSGLGPFSGQAVHFQHAAPEKLPYAINRYRREIERHYRVLDEHLAQREYIVGQDYSIADMSAWGWLERAPRVLPGDVEPLAAFPNLRRFFDSISARPAVARARAVGRDLTFKRELDEQARRALFPSNYPDAAR</sequence>
<feature type="domain" description="GST N-terminal" evidence="1">
    <location>
        <begin position="1"/>
        <end position="86"/>
    </location>
</feature>
<dbReference type="SUPFAM" id="SSF47616">
    <property type="entry name" value="GST C-terminal domain-like"/>
    <property type="match status" value="1"/>
</dbReference>
<feature type="domain" description="GST C-terminal" evidence="2">
    <location>
        <begin position="88"/>
        <end position="225"/>
    </location>
</feature>
<dbReference type="GO" id="GO:0016740">
    <property type="term" value="F:transferase activity"/>
    <property type="evidence" value="ECO:0007669"/>
    <property type="project" value="UniProtKB-KW"/>
</dbReference>
<dbReference type="InterPro" id="IPR010987">
    <property type="entry name" value="Glutathione-S-Trfase_C-like"/>
</dbReference>
<dbReference type="CDD" id="cd03048">
    <property type="entry name" value="GST_N_Ure2p_like"/>
    <property type="match status" value="1"/>
</dbReference>
<dbReference type="SUPFAM" id="SSF52833">
    <property type="entry name" value="Thioredoxin-like"/>
    <property type="match status" value="1"/>
</dbReference>
<dbReference type="InterPro" id="IPR040079">
    <property type="entry name" value="Glutathione_S-Trfase"/>
</dbReference>
<dbReference type="SFLD" id="SFLDS00019">
    <property type="entry name" value="Glutathione_Transferase_(cytos"/>
    <property type="match status" value="1"/>
</dbReference>